<gene>
    <name evidence="1" type="ORF">T07_15092</name>
</gene>
<evidence type="ECO:0000313" key="2">
    <source>
        <dbReference type="Proteomes" id="UP000054630"/>
    </source>
</evidence>
<comment type="caution">
    <text evidence="1">The sequence shown here is derived from an EMBL/GenBank/DDBJ whole genome shotgun (WGS) entry which is preliminary data.</text>
</comment>
<sequence length="71" mass="8552">MLHPITKQFFSKNCNFLLPLHCENLRYRIYPFSYKQPNEKTKGFSEDDFGRRLFFSFIIKGKTTNQLKSKL</sequence>
<accession>A0A0V0S6C0</accession>
<dbReference type="Proteomes" id="UP000054630">
    <property type="component" value="Unassembled WGS sequence"/>
</dbReference>
<evidence type="ECO:0000313" key="1">
    <source>
        <dbReference type="EMBL" id="KRX22288.1"/>
    </source>
</evidence>
<organism evidence="1 2">
    <name type="scientific">Trichinella nelsoni</name>
    <dbReference type="NCBI Taxonomy" id="6336"/>
    <lineage>
        <taxon>Eukaryota</taxon>
        <taxon>Metazoa</taxon>
        <taxon>Ecdysozoa</taxon>
        <taxon>Nematoda</taxon>
        <taxon>Enoplea</taxon>
        <taxon>Dorylaimia</taxon>
        <taxon>Trichinellida</taxon>
        <taxon>Trichinellidae</taxon>
        <taxon>Trichinella</taxon>
    </lineage>
</organism>
<reference evidence="1 2" key="1">
    <citation type="submission" date="2015-01" db="EMBL/GenBank/DDBJ databases">
        <title>Evolution of Trichinella species and genotypes.</title>
        <authorList>
            <person name="Korhonen P.K."/>
            <person name="Edoardo P."/>
            <person name="Giuseppe L.R."/>
            <person name="Gasser R.B."/>
        </authorList>
    </citation>
    <scope>NUCLEOTIDE SEQUENCE [LARGE SCALE GENOMIC DNA]</scope>
    <source>
        <strain evidence="1">ISS37</strain>
    </source>
</reference>
<protein>
    <submittedName>
        <fullName evidence="1">Uncharacterized protein</fullName>
    </submittedName>
</protein>
<dbReference type="EMBL" id="JYDL01000032">
    <property type="protein sequence ID" value="KRX22288.1"/>
    <property type="molecule type" value="Genomic_DNA"/>
</dbReference>
<name>A0A0V0S6C0_9BILA</name>
<keyword evidence="2" id="KW-1185">Reference proteome</keyword>
<dbReference type="AlphaFoldDB" id="A0A0V0S6C0"/>
<proteinExistence type="predicted"/>